<organism evidence="3 4">
    <name type="scientific">Vagococcus proximus</name>
    <dbReference type="NCBI Taxonomy" id="2991417"/>
    <lineage>
        <taxon>Bacteria</taxon>
        <taxon>Bacillati</taxon>
        <taxon>Bacillota</taxon>
        <taxon>Bacilli</taxon>
        <taxon>Lactobacillales</taxon>
        <taxon>Enterococcaceae</taxon>
        <taxon>Vagococcus</taxon>
    </lineage>
</organism>
<proteinExistence type="inferred from homology"/>
<protein>
    <submittedName>
        <fullName evidence="3">PhzF family phenazine biosynthesis protein</fullName>
    </submittedName>
</protein>
<comment type="similarity">
    <text evidence="1">Belongs to the PhzF family.</text>
</comment>
<name>A0ABT5X2J3_9ENTE</name>
<evidence type="ECO:0000313" key="3">
    <source>
        <dbReference type="EMBL" id="MDF0480124.1"/>
    </source>
</evidence>
<evidence type="ECO:0000313" key="4">
    <source>
        <dbReference type="Proteomes" id="UP001147148"/>
    </source>
</evidence>
<evidence type="ECO:0000256" key="2">
    <source>
        <dbReference type="ARBA" id="ARBA00023235"/>
    </source>
</evidence>
<dbReference type="SUPFAM" id="SSF54506">
    <property type="entry name" value="Diaminopimelate epimerase-like"/>
    <property type="match status" value="1"/>
</dbReference>
<dbReference type="InterPro" id="IPR003719">
    <property type="entry name" value="Phenazine_PhzF-like"/>
</dbReference>
<dbReference type="EMBL" id="JAPDSH010000005">
    <property type="protein sequence ID" value="MDF0480124.1"/>
    <property type="molecule type" value="Genomic_DNA"/>
</dbReference>
<keyword evidence="2" id="KW-0413">Isomerase</keyword>
<reference evidence="3" key="1">
    <citation type="submission" date="2022-10" db="EMBL/GenBank/DDBJ databases">
        <title>Vagococcus sp. isolated from poultry meat.</title>
        <authorList>
            <person name="Johansson P."/>
            <person name="Bjorkroth J."/>
        </authorList>
    </citation>
    <scope>NUCLEOTIDE SEQUENCE</scope>
    <source>
        <strain evidence="3">PNs007</strain>
    </source>
</reference>
<dbReference type="Pfam" id="PF02567">
    <property type="entry name" value="PhzC-PhzF"/>
    <property type="match status" value="1"/>
</dbReference>
<dbReference type="PIRSF" id="PIRSF016184">
    <property type="entry name" value="PhzC_PhzF"/>
    <property type="match status" value="1"/>
</dbReference>
<dbReference type="PANTHER" id="PTHR13774">
    <property type="entry name" value="PHENAZINE BIOSYNTHESIS PROTEIN"/>
    <property type="match status" value="1"/>
</dbReference>
<dbReference type="Gene3D" id="3.10.310.10">
    <property type="entry name" value="Diaminopimelate Epimerase, Chain A, domain 1"/>
    <property type="match status" value="2"/>
</dbReference>
<dbReference type="NCBIfam" id="TIGR00654">
    <property type="entry name" value="PhzF_family"/>
    <property type="match status" value="1"/>
</dbReference>
<accession>A0ABT5X2J3</accession>
<gene>
    <name evidence="3" type="ORF">OL233_07435</name>
</gene>
<dbReference type="Proteomes" id="UP001147148">
    <property type="component" value="Unassembled WGS sequence"/>
</dbReference>
<dbReference type="PANTHER" id="PTHR13774:SF17">
    <property type="entry name" value="PHENAZINE BIOSYNTHESIS-LIKE DOMAIN-CONTAINING PROTEIN"/>
    <property type="match status" value="1"/>
</dbReference>
<evidence type="ECO:0000256" key="1">
    <source>
        <dbReference type="ARBA" id="ARBA00008270"/>
    </source>
</evidence>
<dbReference type="RefSeq" id="WP_275471703.1">
    <property type="nucleotide sequence ID" value="NZ_JAPDSH010000005.1"/>
</dbReference>
<comment type="caution">
    <text evidence="3">The sequence shown here is derived from an EMBL/GenBank/DDBJ whole genome shotgun (WGS) entry which is preliminary data.</text>
</comment>
<sequence>MLDRVKKVAVFTTAPTKGNPAGVVLNADELSSAEMQGIAKKVGLSETVFCLKSEQSRLRLRFFMPDKETPLCGHGTIGAVWLFLKERDNLVSQTITVETKAGQLSLNYDELTEELTMSQCPYQSHPFKEDRAALCQVLGISETDLSEELPLEYGSTGVWTLLVPVKKAELLGKMQADNQLFPDVLTDYPYASIHPYAPSQKDGIDYEARHFSSATAGVKEDPVTGTASGSMVGALANSNKLDQLELTIEQGASLGKAGLVRACALNNQSTGEYAISISGRCCLGDF</sequence>
<keyword evidence="4" id="KW-1185">Reference proteome</keyword>